<reference evidence="1 2" key="1">
    <citation type="submission" date="2019-05" db="EMBL/GenBank/DDBJ databases">
        <title>Kocuria coralli sp. nov., a novel actinobacterium isolated from coral reef seawater.</title>
        <authorList>
            <person name="Li J."/>
        </authorList>
    </citation>
    <scope>NUCLEOTIDE SEQUENCE [LARGE SCALE GENOMIC DNA]</scope>
    <source>
        <strain evidence="1 2">SCSIO 13007</strain>
    </source>
</reference>
<evidence type="ECO:0000313" key="1">
    <source>
        <dbReference type="EMBL" id="KAA9393834.1"/>
    </source>
</evidence>
<accession>A0A5J5KW53</accession>
<gene>
    <name evidence="1" type="ORF">FCK90_10500</name>
</gene>
<protein>
    <submittedName>
        <fullName evidence="1">Uncharacterized protein</fullName>
    </submittedName>
</protein>
<sequence>MVLIVCSSLLGPHRWEACSGCPLVPDKRSSAGLGEERNPVGAVEEGISARNKGACDRVRKILGEPAA</sequence>
<evidence type="ECO:0000313" key="2">
    <source>
        <dbReference type="Proteomes" id="UP000325957"/>
    </source>
</evidence>
<proteinExistence type="predicted"/>
<name>A0A5J5KW53_9MICC</name>
<comment type="caution">
    <text evidence="1">The sequence shown here is derived from an EMBL/GenBank/DDBJ whole genome shotgun (WGS) entry which is preliminary data.</text>
</comment>
<dbReference type="EMBL" id="SZWF01000014">
    <property type="protein sequence ID" value="KAA9393834.1"/>
    <property type="molecule type" value="Genomic_DNA"/>
</dbReference>
<dbReference type="AlphaFoldDB" id="A0A5J5KW53"/>
<dbReference type="Proteomes" id="UP000325957">
    <property type="component" value="Unassembled WGS sequence"/>
</dbReference>
<organism evidence="1 2">
    <name type="scientific">Kocuria coralli</name>
    <dbReference type="NCBI Taxonomy" id="1461025"/>
    <lineage>
        <taxon>Bacteria</taxon>
        <taxon>Bacillati</taxon>
        <taxon>Actinomycetota</taxon>
        <taxon>Actinomycetes</taxon>
        <taxon>Micrococcales</taxon>
        <taxon>Micrococcaceae</taxon>
        <taxon>Kocuria</taxon>
    </lineage>
</organism>
<keyword evidence="2" id="KW-1185">Reference proteome</keyword>